<dbReference type="Proteomes" id="UP000027121">
    <property type="component" value="Chromosome"/>
</dbReference>
<evidence type="ECO:0000313" key="3">
    <source>
        <dbReference type="Proteomes" id="UP000027121"/>
    </source>
</evidence>
<reference evidence="2 3" key="1">
    <citation type="journal article" date="2014" name="Genome Announc.">
        <title>Genome Sequence of Pseudomonas sp. Strain P482, a Tomato Rhizosphere Isolate with Broad-Spectrum Antimicrobial Activity.</title>
        <authorList>
            <person name="Krzyzanowska D.M."/>
            <person name="Ossowicki A."/>
            <person name="Jafra S."/>
        </authorList>
    </citation>
    <scope>NUCLEOTIDE SEQUENCE [LARGE SCALE GENOMIC DNA]</scope>
    <source>
        <strain evidence="2 3">P482</strain>
    </source>
</reference>
<name>A0AAP0XC11_9PSED</name>
<feature type="transmembrane region" description="Helical" evidence="1">
    <location>
        <begin position="84"/>
        <end position="102"/>
    </location>
</feature>
<dbReference type="KEGG" id="pdw:BV82_1328"/>
<protein>
    <submittedName>
        <fullName evidence="2">Uncharacterized protein</fullName>
    </submittedName>
</protein>
<accession>A0AAP0XC11</accession>
<dbReference type="AlphaFoldDB" id="A0AAP0XC11"/>
<sequence length="142" mass="15715">MDSLVKRRIILSVSALAGFLPVTLVFIWGALYFLAGTLGSSPIVWENLLVVLVPIAFSLFCLWACWKLYAISMATTPEVRHKRLLVMGVLGTILWGLPWAYLGRDFPTTIYIFLMPGLTAAVMLGMALSRQRSAVTRVQPDA</sequence>
<gene>
    <name evidence="2" type="ORF">BV82_1328</name>
</gene>
<feature type="transmembrane region" description="Helical" evidence="1">
    <location>
        <begin position="47"/>
        <end position="72"/>
    </location>
</feature>
<evidence type="ECO:0000256" key="1">
    <source>
        <dbReference type="SAM" id="Phobius"/>
    </source>
</evidence>
<dbReference type="RefSeq" id="WP_036994624.1">
    <property type="nucleotide sequence ID" value="NZ_CP071706.1"/>
</dbReference>
<keyword evidence="1" id="KW-1133">Transmembrane helix</keyword>
<dbReference type="EMBL" id="CP071706">
    <property type="protein sequence ID" value="KDO00874.2"/>
    <property type="molecule type" value="Genomic_DNA"/>
</dbReference>
<proteinExistence type="predicted"/>
<reference evidence="2 3" key="2">
    <citation type="journal article" date="2016" name="Front. Microbiol.">
        <title>When Genome-Based Approach Meets the 'Old but Good': Revealing Genes Involved in the Antibacterial Activity of Pseudomonas sp. P482 against Soft Rot Pathogens.</title>
        <authorList>
            <person name="Krzyzanowska D.M."/>
            <person name="Ossowicki A."/>
            <person name="Rajewska M."/>
            <person name="Maciag T."/>
            <person name="Jablonska M."/>
            <person name="Obuchowski M."/>
            <person name="Heeb S."/>
            <person name="Jafra S."/>
        </authorList>
    </citation>
    <scope>NUCLEOTIDE SEQUENCE [LARGE SCALE GENOMIC DNA]</scope>
    <source>
        <strain evidence="2 3">P482</strain>
    </source>
</reference>
<keyword evidence="3" id="KW-1185">Reference proteome</keyword>
<keyword evidence="1" id="KW-0812">Transmembrane</keyword>
<keyword evidence="1" id="KW-0472">Membrane</keyword>
<dbReference type="GeneID" id="98282715"/>
<feature type="transmembrane region" description="Helical" evidence="1">
    <location>
        <begin position="9"/>
        <end position="35"/>
    </location>
</feature>
<feature type="transmembrane region" description="Helical" evidence="1">
    <location>
        <begin position="108"/>
        <end position="128"/>
    </location>
</feature>
<evidence type="ECO:0000313" key="2">
    <source>
        <dbReference type="EMBL" id="KDO00874.2"/>
    </source>
</evidence>
<organism evidence="2 3">
    <name type="scientific">Pseudomonas donghuensis</name>
    <dbReference type="NCBI Taxonomy" id="1163398"/>
    <lineage>
        <taxon>Bacteria</taxon>
        <taxon>Pseudomonadati</taxon>
        <taxon>Pseudomonadota</taxon>
        <taxon>Gammaproteobacteria</taxon>
        <taxon>Pseudomonadales</taxon>
        <taxon>Pseudomonadaceae</taxon>
        <taxon>Pseudomonas</taxon>
    </lineage>
</organism>